<sequence>MQPEATFPLQGSETEHGRLGERETLRSLEVGLPTAAAATTAGRQRERIESSESMRAGGRRGRPQLRRETEGQQKLTDRSQE</sequence>
<dbReference type="EMBL" id="CM055741">
    <property type="protein sequence ID" value="KAJ8001597.1"/>
    <property type="molecule type" value="Genomic_DNA"/>
</dbReference>
<comment type="caution">
    <text evidence="1">The sequence shown here is derived from an EMBL/GenBank/DDBJ whole genome shotgun (WGS) entry which is preliminary data.</text>
</comment>
<evidence type="ECO:0000313" key="2">
    <source>
        <dbReference type="Proteomes" id="UP001157502"/>
    </source>
</evidence>
<reference evidence="1" key="1">
    <citation type="submission" date="2021-05" db="EMBL/GenBank/DDBJ databases">
        <authorList>
            <person name="Pan Q."/>
            <person name="Jouanno E."/>
            <person name="Zahm M."/>
            <person name="Klopp C."/>
            <person name="Cabau C."/>
            <person name="Louis A."/>
            <person name="Berthelot C."/>
            <person name="Parey E."/>
            <person name="Roest Crollius H."/>
            <person name="Montfort J."/>
            <person name="Robinson-Rechavi M."/>
            <person name="Bouchez O."/>
            <person name="Lampietro C."/>
            <person name="Lopez Roques C."/>
            <person name="Donnadieu C."/>
            <person name="Postlethwait J."/>
            <person name="Bobe J."/>
            <person name="Dillon D."/>
            <person name="Chandos A."/>
            <person name="von Hippel F."/>
            <person name="Guiguen Y."/>
        </authorList>
    </citation>
    <scope>NUCLEOTIDE SEQUENCE</scope>
    <source>
        <strain evidence="1">YG-Jan2019</strain>
    </source>
</reference>
<name>A0ACC2GDN5_DALPE</name>
<protein>
    <submittedName>
        <fullName evidence="1">Uncharacterized protein</fullName>
    </submittedName>
</protein>
<evidence type="ECO:0000313" key="1">
    <source>
        <dbReference type="EMBL" id="KAJ8001597.1"/>
    </source>
</evidence>
<accession>A0ACC2GDN5</accession>
<organism evidence="1 2">
    <name type="scientific">Dallia pectoralis</name>
    <name type="common">Alaska blackfish</name>
    <dbReference type="NCBI Taxonomy" id="75939"/>
    <lineage>
        <taxon>Eukaryota</taxon>
        <taxon>Metazoa</taxon>
        <taxon>Chordata</taxon>
        <taxon>Craniata</taxon>
        <taxon>Vertebrata</taxon>
        <taxon>Euteleostomi</taxon>
        <taxon>Actinopterygii</taxon>
        <taxon>Neopterygii</taxon>
        <taxon>Teleostei</taxon>
        <taxon>Protacanthopterygii</taxon>
        <taxon>Esociformes</taxon>
        <taxon>Umbridae</taxon>
        <taxon>Dallia</taxon>
    </lineage>
</organism>
<keyword evidence="2" id="KW-1185">Reference proteome</keyword>
<dbReference type="Proteomes" id="UP001157502">
    <property type="component" value="Chromosome 14"/>
</dbReference>
<gene>
    <name evidence="1" type="ORF">DPEC_G00171120</name>
</gene>
<proteinExistence type="predicted"/>